<evidence type="ECO:0000256" key="6">
    <source>
        <dbReference type="ARBA" id="ARBA00022553"/>
    </source>
</evidence>
<comment type="subcellular location">
    <subcellularLocation>
        <location evidence="2">Chromosome</location>
    </subcellularLocation>
    <subcellularLocation>
        <location evidence="1">Nucleus</location>
    </subcellularLocation>
</comment>
<dbReference type="GO" id="GO:0051301">
    <property type="term" value="P:cell division"/>
    <property type="evidence" value="ECO:0007669"/>
    <property type="project" value="UniProtKB-KW"/>
</dbReference>
<dbReference type="GO" id="GO:0004519">
    <property type="term" value="F:endonuclease activity"/>
    <property type="evidence" value="ECO:0007669"/>
    <property type="project" value="UniProtKB-KW"/>
</dbReference>
<evidence type="ECO:0000259" key="22">
    <source>
        <dbReference type="Pfam" id="PF08573"/>
    </source>
</evidence>
<reference evidence="24" key="1">
    <citation type="journal article" date="2021" name="Cell">
        <title>Tracing the genetic footprints of vertebrate landing in non-teleost ray-finned fishes.</title>
        <authorList>
            <person name="Bi X."/>
            <person name="Wang K."/>
            <person name="Yang L."/>
            <person name="Pan H."/>
            <person name="Jiang H."/>
            <person name="Wei Q."/>
            <person name="Fang M."/>
            <person name="Yu H."/>
            <person name="Zhu C."/>
            <person name="Cai Y."/>
            <person name="He Y."/>
            <person name="Gan X."/>
            <person name="Zeng H."/>
            <person name="Yu D."/>
            <person name="Zhu Y."/>
            <person name="Jiang H."/>
            <person name="Qiu Q."/>
            <person name="Yang H."/>
            <person name="Zhang Y.E."/>
            <person name="Wang W."/>
            <person name="Zhu M."/>
            <person name="He S."/>
            <person name="Zhang G."/>
        </authorList>
    </citation>
    <scope>NUCLEOTIDE SEQUENCE</scope>
    <source>
        <strain evidence="24">Allg_001</strain>
    </source>
</reference>
<feature type="compositionally biased region" description="Basic and acidic residues" evidence="21">
    <location>
        <begin position="603"/>
        <end position="633"/>
    </location>
</feature>
<dbReference type="GO" id="GO:0005694">
    <property type="term" value="C:chromosome"/>
    <property type="evidence" value="ECO:0007669"/>
    <property type="project" value="UniProtKB-SubCell"/>
</dbReference>
<keyword evidence="18" id="KW-0469">Meiosis</keyword>
<keyword evidence="15" id="KW-0238">DNA-binding</keyword>
<dbReference type="Pfam" id="PF10482">
    <property type="entry name" value="CtIP_N"/>
    <property type="match status" value="1"/>
</dbReference>
<keyword evidence="12" id="KW-0378">Hydrolase</keyword>
<dbReference type="InterPro" id="IPR013882">
    <property type="entry name" value="Ctp1_C"/>
</dbReference>
<comment type="similarity">
    <text evidence="3">Belongs to the COM1/SAE2/CtIP family.</text>
</comment>
<keyword evidence="17" id="KW-0539">Nucleus</keyword>
<feature type="domain" description="DNA endonuclease activator Ctp1 C-terminal" evidence="22">
    <location>
        <begin position="940"/>
        <end position="975"/>
    </location>
</feature>
<dbReference type="GO" id="GO:0016787">
    <property type="term" value="F:hydrolase activity"/>
    <property type="evidence" value="ECO:0007669"/>
    <property type="project" value="UniProtKB-KW"/>
</dbReference>
<keyword evidence="11" id="KW-0498">Mitosis</keyword>
<evidence type="ECO:0000256" key="16">
    <source>
        <dbReference type="ARBA" id="ARBA00023204"/>
    </source>
</evidence>
<keyword evidence="19" id="KW-0131">Cell cycle</keyword>
<dbReference type="Pfam" id="PF08573">
    <property type="entry name" value="SAE2"/>
    <property type="match status" value="1"/>
</dbReference>
<dbReference type="AlphaFoldDB" id="A0A8J7TFN6"/>
<evidence type="ECO:0000313" key="24">
    <source>
        <dbReference type="EMBL" id="MBN3321251.1"/>
    </source>
</evidence>
<protein>
    <recommendedName>
        <fullName evidence="4">DNA endonuclease RBBP8</fullName>
    </recommendedName>
</protein>
<proteinExistence type="inferred from homology"/>
<evidence type="ECO:0000256" key="7">
    <source>
        <dbReference type="ARBA" id="ARBA00022618"/>
    </source>
</evidence>
<dbReference type="InterPro" id="IPR033316">
    <property type="entry name" value="RBBP8-like"/>
</dbReference>
<comment type="caution">
    <text evidence="24">The sequence shown here is derived from an EMBL/GenBank/DDBJ whole genome shotgun (WGS) entry which is preliminary data.</text>
</comment>
<dbReference type="GO" id="GO:0003684">
    <property type="term" value="F:damaged DNA binding"/>
    <property type="evidence" value="ECO:0007669"/>
    <property type="project" value="TreeGrafter"/>
</dbReference>
<feature type="non-terminal residue" evidence="24">
    <location>
        <position position="1012"/>
    </location>
</feature>
<dbReference type="PANTHER" id="PTHR15107">
    <property type="entry name" value="RETINOBLASTOMA BINDING PROTEIN 8"/>
    <property type="match status" value="1"/>
</dbReference>
<feature type="compositionally biased region" description="Basic and acidic residues" evidence="21">
    <location>
        <begin position="658"/>
        <end position="686"/>
    </location>
</feature>
<dbReference type="EMBL" id="JAAWVO010054254">
    <property type="protein sequence ID" value="MBN3321251.1"/>
    <property type="molecule type" value="Genomic_DNA"/>
</dbReference>
<keyword evidence="7" id="KW-0132">Cell division</keyword>
<feature type="compositionally biased region" description="Basic and acidic residues" evidence="21">
    <location>
        <begin position="11"/>
        <end position="27"/>
    </location>
</feature>
<evidence type="ECO:0000256" key="8">
    <source>
        <dbReference type="ARBA" id="ARBA00022722"/>
    </source>
</evidence>
<dbReference type="GO" id="GO:0005634">
    <property type="term" value="C:nucleus"/>
    <property type="evidence" value="ECO:0007669"/>
    <property type="project" value="UniProtKB-SubCell"/>
</dbReference>
<feature type="compositionally biased region" description="Basic and acidic residues" evidence="21">
    <location>
        <begin position="714"/>
        <end position="734"/>
    </location>
</feature>
<evidence type="ECO:0000259" key="23">
    <source>
        <dbReference type="Pfam" id="PF10482"/>
    </source>
</evidence>
<feature type="compositionally biased region" description="Polar residues" evidence="21">
    <location>
        <begin position="1"/>
        <end position="10"/>
    </location>
</feature>
<feature type="region of interest" description="Disordered" evidence="21">
    <location>
        <begin position="418"/>
        <end position="798"/>
    </location>
</feature>
<evidence type="ECO:0000256" key="5">
    <source>
        <dbReference type="ARBA" id="ARBA00022454"/>
    </source>
</evidence>
<feature type="domain" description="DNA endonuclease Ctp1 N-terminal" evidence="23">
    <location>
        <begin position="193"/>
        <end position="283"/>
    </location>
</feature>
<feature type="region of interest" description="Disordered" evidence="21">
    <location>
        <begin position="293"/>
        <end position="352"/>
    </location>
</feature>
<keyword evidence="8" id="KW-0540">Nuclease</keyword>
<feature type="non-terminal residue" evidence="24">
    <location>
        <position position="1"/>
    </location>
</feature>
<evidence type="ECO:0000256" key="4">
    <source>
        <dbReference type="ARBA" id="ARBA00020680"/>
    </source>
</evidence>
<dbReference type="InterPro" id="IPR019518">
    <property type="entry name" value="CtIP_N"/>
</dbReference>
<evidence type="ECO:0000256" key="19">
    <source>
        <dbReference type="ARBA" id="ARBA00023306"/>
    </source>
</evidence>
<dbReference type="Proteomes" id="UP000736164">
    <property type="component" value="Unassembled WGS sequence"/>
</dbReference>
<keyword evidence="25" id="KW-1185">Reference proteome</keyword>
<keyword evidence="16" id="KW-0234">DNA repair</keyword>
<evidence type="ECO:0000313" key="25">
    <source>
        <dbReference type="Proteomes" id="UP000736164"/>
    </source>
</evidence>
<evidence type="ECO:0000256" key="14">
    <source>
        <dbReference type="ARBA" id="ARBA00023054"/>
    </source>
</evidence>
<keyword evidence="10" id="KW-0227">DNA damage</keyword>
<evidence type="ECO:0000256" key="21">
    <source>
        <dbReference type="SAM" id="MobiDB-lite"/>
    </source>
</evidence>
<evidence type="ECO:0000256" key="17">
    <source>
        <dbReference type="ARBA" id="ARBA00023242"/>
    </source>
</evidence>
<evidence type="ECO:0000256" key="20">
    <source>
        <dbReference type="SAM" id="Coils"/>
    </source>
</evidence>
<dbReference type="PANTHER" id="PTHR15107:SF4">
    <property type="entry name" value="DNA ENDONUCLEASE RBBP8"/>
    <property type="match status" value="1"/>
</dbReference>
<evidence type="ECO:0000256" key="12">
    <source>
        <dbReference type="ARBA" id="ARBA00022801"/>
    </source>
</evidence>
<accession>A0A8J7TFN6</accession>
<keyword evidence="14 20" id="KW-0175">Coiled coil</keyword>
<evidence type="ECO:0000256" key="2">
    <source>
        <dbReference type="ARBA" id="ARBA00004286"/>
    </source>
</evidence>
<evidence type="ECO:0000256" key="13">
    <source>
        <dbReference type="ARBA" id="ARBA00022833"/>
    </source>
</evidence>
<dbReference type="GO" id="GO:0010792">
    <property type="term" value="P:DNA double-strand break processing involved in repair via single-strand annealing"/>
    <property type="evidence" value="ECO:0007669"/>
    <property type="project" value="TreeGrafter"/>
</dbReference>
<name>A0A8J7TFN6_ATRSP</name>
<keyword evidence="9 24" id="KW-0255">Endonuclease</keyword>
<evidence type="ECO:0000256" key="10">
    <source>
        <dbReference type="ARBA" id="ARBA00022763"/>
    </source>
</evidence>
<sequence length="1012" mass="112424">MSAGHTSQQGRHADTEENPQDHGDHGEGVPQADRNQAQEPRVAKQESCSTGKQHTSLKAFAFKIHLVEFCPGPALPFRGRRSVIRMRRKGNENTVGRSPVLTLCLESPVSRFSTNGVPFVFQGHSGRLSFLRGEGDRVRESTAELGGRGVKPSAARPSLPLPGCDMLWLSLMRAGETGLRLIEEPVCPASYANKFRDAQRLEEFYTKNQQLREQQKALQDNVKVLEDRLRAGLCDRCAVTEEHMKKKQVEFENVRQQNLRLITELMNERNSLQDENKKLSQQLEQLKKTAEKMLQAAESDQEEGVIPDSPVPQVSQSVVNRMRRKRDNRSCRFSEKPSEAHKSPPPDEHKQCTSELTLHGKGVLVPETCSLEEAPISKSRGGFLAEDPSGNLAGVVAETLGTGIPEESESLCVLGPSVKSSSVAAEKQEHASRKLQSNEAVPAKDSHLGYAHPSPDSAQNRDWLLRQRSSPVFGSSGRLIKKPDLADERSPSLLGQHVKAPPLASRLKALSEDIPRIAPLKTGLSTGHSLQHREEPGEAGSDRPMCVNGKARGASPCSALVESSQDVAASKLESGVKRRSEAGSASDRNNSTVSSRENVADDPTDKPLDLSDRPHNDRSQGRERKPAPKDRLKQTTLFDLQHASQNSLLKLYNGRSVPSKDSREDPYLQEAIRRSLSNKDQDRTPEKIINPHVFRIPATPPGNKMDTEQLLDIKTPDVQEPIRKKSRVASKDCEQTSVLQPNPCAVTKRSPSERDDGKPPATDMTWSLDPGADLSQYKTDSCLNPEAGDQGADGDSVDADCTFVSSSVLLRGLKQDEDESTRSAGGGQRGNDSLAEIFDRTVYGEYESCPRDDSLQHEGDPEEGEKSVNMLSSYLFPIASEEKNNIQSHTFVEPCLITKGRANTTLNFPHVDVVRRREERKKLQGHTCKECEIYYADLPEEERRKKLSSCSRHRFRYIPPSTPENFWEVGFPSTQTCVDRGYIKDDIEPPQRTRRRRPYNAIFSPKGKEQKT</sequence>
<evidence type="ECO:0000256" key="1">
    <source>
        <dbReference type="ARBA" id="ARBA00004123"/>
    </source>
</evidence>
<feature type="region of interest" description="Disordered" evidence="21">
    <location>
        <begin position="1"/>
        <end position="50"/>
    </location>
</feature>
<evidence type="ECO:0000256" key="11">
    <source>
        <dbReference type="ARBA" id="ARBA00022776"/>
    </source>
</evidence>
<evidence type="ECO:0000256" key="18">
    <source>
        <dbReference type="ARBA" id="ARBA00023254"/>
    </source>
</evidence>
<gene>
    <name evidence="24" type="primary">Rbbp8</name>
    <name evidence="24" type="ORF">GTO95_0004430</name>
</gene>
<feature type="coiled-coil region" evidence="20">
    <location>
        <begin position="201"/>
        <end position="228"/>
    </location>
</feature>
<feature type="region of interest" description="Disordered" evidence="21">
    <location>
        <begin position="987"/>
        <end position="1012"/>
    </location>
</feature>
<evidence type="ECO:0000256" key="9">
    <source>
        <dbReference type="ARBA" id="ARBA00022759"/>
    </source>
</evidence>
<keyword evidence="13" id="KW-0862">Zinc</keyword>
<organism evidence="24 25">
    <name type="scientific">Atractosteus spatula</name>
    <name type="common">Alligator gar</name>
    <name type="synonym">Lepisosteus spatula</name>
    <dbReference type="NCBI Taxonomy" id="7917"/>
    <lineage>
        <taxon>Eukaryota</taxon>
        <taxon>Metazoa</taxon>
        <taxon>Chordata</taxon>
        <taxon>Craniata</taxon>
        <taxon>Vertebrata</taxon>
        <taxon>Euteleostomi</taxon>
        <taxon>Actinopterygii</taxon>
        <taxon>Neopterygii</taxon>
        <taxon>Holostei</taxon>
        <taxon>Semionotiformes</taxon>
        <taxon>Lepisosteidae</taxon>
        <taxon>Atractosteus</taxon>
    </lineage>
</organism>
<dbReference type="GO" id="GO:0051321">
    <property type="term" value="P:meiotic cell cycle"/>
    <property type="evidence" value="ECO:0007669"/>
    <property type="project" value="UniProtKB-KW"/>
</dbReference>
<evidence type="ECO:0000256" key="3">
    <source>
        <dbReference type="ARBA" id="ARBA00007496"/>
    </source>
</evidence>
<evidence type="ECO:0000256" key="15">
    <source>
        <dbReference type="ARBA" id="ARBA00023125"/>
    </source>
</evidence>
<feature type="region of interest" description="Disordered" evidence="21">
    <location>
        <begin position="814"/>
        <end position="834"/>
    </location>
</feature>
<feature type="compositionally biased region" description="Polar residues" evidence="21">
    <location>
        <begin position="586"/>
        <end position="597"/>
    </location>
</feature>
<feature type="compositionally biased region" description="Basic and acidic residues" evidence="21">
    <location>
        <begin position="328"/>
        <end position="352"/>
    </location>
</feature>
<feature type="compositionally biased region" description="Polar residues" evidence="21">
    <location>
        <begin position="634"/>
        <end position="648"/>
    </location>
</feature>
<feature type="compositionally biased region" description="Basic and acidic residues" evidence="21">
    <location>
        <begin position="481"/>
        <end position="490"/>
    </location>
</feature>
<keyword evidence="5" id="KW-0158">Chromosome</keyword>
<keyword evidence="6" id="KW-0597">Phosphoprotein</keyword>